<organism evidence="4 5">
    <name type="scientific">Dorea acetigenes</name>
    <dbReference type="NCBI Taxonomy" id="2981787"/>
    <lineage>
        <taxon>Bacteria</taxon>
        <taxon>Bacillati</taxon>
        <taxon>Bacillota</taxon>
        <taxon>Clostridia</taxon>
        <taxon>Lachnospirales</taxon>
        <taxon>Lachnospiraceae</taxon>
        <taxon>Dorea</taxon>
    </lineage>
</organism>
<comment type="caution">
    <text evidence="4">The sequence shown here is derived from an EMBL/GenBank/DDBJ whole genome shotgun (WGS) entry which is preliminary data.</text>
</comment>
<dbReference type="PANTHER" id="PTHR46558:SF4">
    <property type="entry name" value="DNA-BIDING PHAGE PROTEIN"/>
    <property type="match status" value="1"/>
</dbReference>
<name>A0ABT2RQD0_9FIRM</name>
<dbReference type="CDD" id="cd00093">
    <property type="entry name" value="HTH_XRE"/>
    <property type="match status" value="1"/>
</dbReference>
<dbReference type="PROSITE" id="PS50943">
    <property type="entry name" value="HTH_CROC1"/>
    <property type="match status" value="1"/>
</dbReference>
<dbReference type="Pfam" id="PF01381">
    <property type="entry name" value="HTH_3"/>
    <property type="match status" value="1"/>
</dbReference>
<accession>A0ABT2RQD0</accession>
<dbReference type="PANTHER" id="PTHR46558">
    <property type="entry name" value="TRACRIPTIONAL REGULATORY PROTEIN-RELATED-RELATED"/>
    <property type="match status" value="1"/>
</dbReference>
<dbReference type="EMBL" id="JAOQJU010000022">
    <property type="protein sequence ID" value="MCU6687583.1"/>
    <property type="molecule type" value="Genomic_DNA"/>
</dbReference>
<dbReference type="SUPFAM" id="SSF47413">
    <property type="entry name" value="lambda repressor-like DNA-binding domains"/>
    <property type="match status" value="1"/>
</dbReference>
<feature type="domain" description="HTH cro/C1-type" evidence="3">
    <location>
        <begin position="7"/>
        <end position="61"/>
    </location>
</feature>
<keyword evidence="1" id="KW-0238">DNA-binding</keyword>
<feature type="region of interest" description="Disordered" evidence="2">
    <location>
        <begin position="139"/>
        <end position="165"/>
    </location>
</feature>
<dbReference type="SMART" id="SM00530">
    <property type="entry name" value="HTH_XRE"/>
    <property type="match status" value="1"/>
</dbReference>
<gene>
    <name evidence="4" type="ORF">OCV99_13760</name>
</gene>
<dbReference type="InterPro" id="IPR001387">
    <property type="entry name" value="Cro/C1-type_HTH"/>
</dbReference>
<dbReference type="InterPro" id="IPR010982">
    <property type="entry name" value="Lambda_DNA-bd_dom_sf"/>
</dbReference>
<dbReference type="RefSeq" id="WP_158371325.1">
    <property type="nucleotide sequence ID" value="NZ_JAOQJU010000022.1"/>
</dbReference>
<proteinExistence type="predicted"/>
<evidence type="ECO:0000313" key="5">
    <source>
        <dbReference type="Proteomes" id="UP001652431"/>
    </source>
</evidence>
<dbReference type="Proteomes" id="UP001652431">
    <property type="component" value="Unassembled WGS sequence"/>
</dbReference>
<evidence type="ECO:0000256" key="2">
    <source>
        <dbReference type="SAM" id="MobiDB-lite"/>
    </source>
</evidence>
<evidence type="ECO:0000259" key="3">
    <source>
        <dbReference type="PROSITE" id="PS50943"/>
    </source>
</evidence>
<reference evidence="4 5" key="1">
    <citation type="journal article" date="2021" name="ISME Commun">
        <title>Automated analysis of genomic sequences facilitates high-throughput and comprehensive description of bacteria.</title>
        <authorList>
            <person name="Hitch T.C.A."/>
        </authorList>
    </citation>
    <scope>NUCLEOTIDE SEQUENCE [LARGE SCALE GENOMIC DNA]</scope>
    <source>
        <strain evidence="4 5">Sanger_03</strain>
    </source>
</reference>
<keyword evidence="5" id="KW-1185">Reference proteome</keyword>
<evidence type="ECO:0000313" key="4">
    <source>
        <dbReference type="EMBL" id="MCU6687583.1"/>
    </source>
</evidence>
<sequence length="165" mass="18872">MNFAETLKKIRIEKGYSQQSLAKKAGVSQTAVYSWEKGERKPKLEQLRRIATALDVTIGELNPNWGSFSTDELSNDILELFTGKGGLEIDTRETRLNELFYELNSNGQDKAIEQVELLTKIPIYRADISDSEEAYYRIDENGDFIPVEKPEPEGPRKDRKDPEED</sequence>
<dbReference type="Gene3D" id="1.10.260.40">
    <property type="entry name" value="lambda repressor-like DNA-binding domains"/>
    <property type="match status" value="1"/>
</dbReference>
<evidence type="ECO:0000256" key="1">
    <source>
        <dbReference type="ARBA" id="ARBA00023125"/>
    </source>
</evidence>
<protein>
    <submittedName>
        <fullName evidence="4">Helix-turn-helix transcriptional regulator</fullName>
    </submittedName>
</protein>